<dbReference type="Ensembl" id="ENSGMOT00000024694.1">
    <property type="protein sequence ID" value="ENSGMOP00000054782.1"/>
    <property type="gene ID" value="ENSGMOG00000017201.2"/>
</dbReference>
<dbReference type="PANTHER" id="PTHR16057:SF1">
    <property type="entry name" value="PROTEIN LINES HOMOLOG 1"/>
    <property type="match status" value="1"/>
</dbReference>
<dbReference type="AlphaFoldDB" id="A0A8C5C3A3"/>
<organism evidence="3 4">
    <name type="scientific">Gadus morhua</name>
    <name type="common">Atlantic cod</name>
    <dbReference type="NCBI Taxonomy" id="8049"/>
    <lineage>
        <taxon>Eukaryota</taxon>
        <taxon>Metazoa</taxon>
        <taxon>Chordata</taxon>
        <taxon>Craniata</taxon>
        <taxon>Vertebrata</taxon>
        <taxon>Euteleostomi</taxon>
        <taxon>Actinopterygii</taxon>
        <taxon>Neopterygii</taxon>
        <taxon>Teleostei</taxon>
        <taxon>Neoteleostei</taxon>
        <taxon>Acanthomorphata</taxon>
        <taxon>Zeiogadaria</taxon>
        <taxon>Gadariae</taxon>
        <taxon>Gadiformes</taxon>
        <taxon>Gadoidei</taxon>
        <taxon>Gadidae</taxon>
        <taxon>Gadus</taxon>
    </lineage>
</organism>
<proteinExistence type="predicted"/>
<dbReference type="Proteomes" id="UP000694546">
    <property type="component" value="Chromosome 14"/>
</dbReference>
<dbReference type="GeneTree" id="ENSGT00390000001790"/>
<dbReference type="Pfam" id="PF14695">
    <property type="entry name" value="LINES_C"/>
    <property type="match status" value="1"/>
</dbReference>
<sequence length="565" mass="62170">MISHLAAKCVSSYVSYQLHTSVSIEGEINQIWQQTCVQAFQNGPTGKELDPCMWSFISVFKILLKDSDKRKTEILQKLLMAFDPHLTTLVSRFLPEEEVDDGLSAVHLPTNTRSWGVTFSSLLDLLEILCASRLMCSTDVCSPCQRLAYRRARPLIKTAASSSCDYILKRRVLLLMKRTLLQKAGEDLALGEISAPASRDEHFGTDMGALADTVLGAVSAEWLRFVPVEMVAAASFGGPYRGPGQGGGRNRKPDHVMLRAVGLVVLKSLELTLQTGAAADRTVEACLGVLFGFLQDRGVPLAESSHLCCWYLLVFTEQDDDMMEAAKTLLALYLRYNSRCPGLNPEAVSATSCSSGFNPHCHFLLFLRSVSFDPSTLLDFLISSETCFLEYLVRYLKHLRADFPGFLLACRKMEESDPRVRAQLSFSVPVRVGTPGTTHAASDRDRTKLFTRPTAHVPTRPASTGLGSGLCLVDYSSSDESDDNLPDRKAQVQDVVSASQFGQTTGLAHTQGGRTLTRSLLCLSDLRRVVAKLNTKNLFPYNPKSLLKLLAQAEEVHLSHLSPNT</sequence>
<protein>
    <submittedName>
        <fullName evidence="3">Lines homolog 1</fullName>
    </submittedName>
</protein>
<accession>A0A8C5C3A3</accession>
<name>A0A8C5C3A3_GADMO</name>
<dbReference type="Pfam" id="PF14694">
    <property type="entry name" value="LINES_N"/>
    <property type="match status" value="1"/>
</dbReference>
<dbReference type="InterPro" id="IPR024875">
    <property type="entry name" value="Protein_Lines"/>
</dbReference>
<evidence type="ECO:0000313" key="4">
    <source>
        <dbReference type="Proteomes" id="UP000694546"/>
    </source>
</evidence>
<evidence type="ECO:0000259" key="2">
    <source>
        <dbReference type="Pfam" id="PF14695"/>
    </source>
</evidence>
<feature type="domain" description="Protein Lines C-terminal" evidence="2">
    <location>
        <begin position="522"/>
        <end position="555"/>
    </location>
</feature>
<dbReference type="PANTHER" id="PTHR16057">
    <property type="entry name" value="WINS1, 2 PROTEIN"/>
    <property type="match status" value="1"/>
</dbReference>
<dbReference type="InterPro" id="IPR029415">
    <property type="entry name" value="Lines_C"/>
</dbReference>
<reference evidence="3" key="2">
    <citation type="submission" date="2025-09" db="UniProtKB">
        <authorList>
            <consortium name="Ensembl"/>
        </authorList>
    </citation>
    <scope>IDENTIFICATION</scope>
</reference>
<gene>
    <name evidence="3" type="primary">lins1</name>
</gene>
<evidence type="ECO:0000313" key="3">
    <source>
        <dbReference type="Ensembl" id="ENSGMOP00000054782.1"/>
    </source>
</evidence>
<feature type="domain" description="Protein Lines N-terminal" evidence="1">
    <location>
        <begin position="57"/>
        <end position="410"/>
    </location>
</feature>
<keyword evidence="4" id="KW-1185">Reference proteome</keyword>
<reference evidence="3" key="1">
    <citation type="submission" date="2025-08" db="UniProtKB">
        <authorList>
            <consortium name="Ensembl"/>
        </authorList>
    </citation>
    <scope>IDENTIFICATION</scope>
</reference>
<evidence type="ECO:0000259" key="1">
    <source>
        <dbReference type="Pfam" id="PF14694"/>
    </source>
</evidence>
<dbReference type="InterPro" id="IPR032794">
    <property type="entry name" value="LINES_N"/>
</dbReference>